<feature type="compositionally biased region" description="Low complexity" evidence="1">
    <location>
        <begin position="185"/>
        <end position="197"/>
    </location>
</feature>
<organism evidence="2 3">
    <name type="scientific">Actinacidiphila glaucinigra</name>
    <dbReference type="NCBI Taxonomy" id="235986"/>
    <lineage>
        <taxon>Bacteria</taxon>
        <taxon>Bacillati</taxon>
        <taxon>Actinomycetota</taxon>
        <taxon>Actinomycetes</taxon>
        <taxon>Kitasatosporales</taxon>
        <taxon>Streptomycetaceae</taxon>
        <taxon>Actinacidiphila</taxon>
    </lineage>
</organism>
<protein>
    <recommendedName>
        <fullName evidence="4">UL36 very large tegument protein</fullName>
    </recommendedName>
</protein>
<dbReference type="EMBL" id="FZOF01000003">
    <property type="protein sequence ID" value="SNS09537.1"/>
    <property type="molecule type" value="Genomic_DNA"/>
</dbReference>
<feature type="region of interest" description="Disordered" evidence="1">
    <location>
        <begin position="178"/>
        <end position="245"/>
    </location>
</feature>
<dbReference type="Proteomes" id="UP000198280">
    <property type="component" value="Unassembled WGS sequence"/>
</dbReference>
<sequence>MERGARSQVIGSVDEFARYLRGLVGAVGDTPGWYAVFAERDPEGVRAWLDGSDVPPWDVVLSLLQHAAAARGTHPEEAAAEPARRLHAAAVAAHDAAPGGEAALSTRLDALSRERRYAVLHERDVAAALRAAATPAEAERLGNELAWARDDRERAVARCAEFQARLDAVRSRPVVPEGWFRPQTAPASRVPAPRAPAASPPPDEDAPAAAPGRGDDDAAQPGTAHRPSARGRRQRPRGGARYGGARFAGAPEAEAAAAPVAPPVVAAPEGGAAPGPRGARFAGAAGRETPGTREAGQPRTDVREAHARREAARLAAARMAELRRTGRTGEAYVLMSEAVAGPPEDVPELAAALERSGLAADVATLLWELAAQPPRRLAAAATALDSAGRGDDRRTLLHQAAARPAAEVAATAEALLDAGHRDAALSLLAALVRARSPEAAAGIVREGAGLVGPLLDAAGLVSVSKRRDVAAALRRAGLPDREI</sequence>
<evidence type="ECO:0000313" key="3">
    <source>
        <dbReference type="Proteomes" id="UP000198280"/>
    </source>
</evidence>
<evidence type="ECO:0000313" key="2">
    <source>
        <dbReference type="EMBL" id="SNS09537.1"/>
    </source>
</evidence>
<evidence type="ECO:0000256" key="1">
    <source>
        <dbReference type="SAM" id="MobiDB-lite"/>
    </source>
</evidence>
<gene>
    <name evidence="2" type="ORF">SAMN05216252_10397</name>
</gene>
<dbReference type="RefSeq" id="WP_265737389.1">
    <property type="nucleotide sequence ID" value="NZ_FZOF01000003.1"/>
</dbReference>
<feature type="region of interest" description="Disordered" evidence="1">
    <location>
        <begin position="267"/>
        <end position="303"/>
    </location>
</feature>
<proteinExistence type="predicted"/>
<accession>A0A239BMY3</accession>
<feature type="compositionally biased region" description="Low complexity" evidence="1">
    <location>
        <begin position="267"/>
        <end position="288"/>
    </location>
</feature>
<feature type="compositionally biased region" description="Basic residues" evidence="1">
    <location>
        <begin position="227"/>
        <end position="238"/>
    </location>
</feature>
<keyword evidence="3" id="KW-1185">Reference proteome</keyword>
<reference evidence="2 3" key="1">
    <citation type="submission" date="2017-06" db="EMBL/GenBank/DDBJ databases">
        <authorList>
            <person name="Kim H.J."/>
            <person name="Triplett B.A."/>
        </authorList>
    </citation>
    <scope>NUCLEOTIDE SEQUENCE [LARGE SCALE GENOMIC DNA]</scope>
    <source>
        <strain evidence="2 3">CGMCC 4.1858</strain>
    </source>
</reference>
<evidence type="ECO:0008006" key="4">
    <source>
        <dbReference type="Google" id="ProtNLM"/>
    </source>
</evidence>
<name>A0A239BMY3_9ACTN</name>
<dbReference type="AlphaFoldDB" id="A0A239BMY3"/>